<feature type="compositionally biased region" description="Polar residues" evidence="1">
    <location>
        <begin position="319"/>
        <end position="339"/>
    </location>
</feature>
<dbReference type="Gene3D" id="2.60.40.10">
    <property type="entry name" value="Immunoglobulins"/>
    <property type="match status" value="8"/>
</dbReference>
<evidence type="ECO:0000259" key="2">
    <source>
        <dbReference type="Pfam" id="PF17936"/>
    </source>
</evidence>
<dbReference type="NCBIfam" id="NF033510">
    <property type="entry name" value="Ca_tandemer"/>
    <property type="match status" value="8"/>
</dbReference>
<reference evidence="3" key="1">
    <citation type="submission" date="2021-03" db="EMBL/GenBank/DDBJ databases">
        <title>Molecular epidemiology and mechanisms of colistin and carbapenem resistance in Enterobacteriaceae from clinical isolates, the environment and porcine samples in Pretoria, South Africa.</title>
        <authorList>
            <person name="Bogoshi D."/>
            <person name="Mbelle N.M."/>
            <person name="Naidoo V."/>
            <person name="Osei Sekyere J."/>
        </authorList>
    </citation>
    <scope>NUCLEOTIDE SEQUENCE</scope>
    <source>
        <strain evidence="3">ESB009</strain>
    </source>
</reference>
<proteinExistence type="predicted"/>
<name>A0A939NG07_STAXY</name>
<feature type="compositionally biased region" description="Polar residues" evidence="1">
    <location>
        <begin position="82"/>
        <end position="99"/>
    </location>
</feature>
<feature type="region of interest" description="Disordered" evidence="1">
    <location>
        <begin position="317"/>
        <end position="348"/>
    </location>
</feature>
<organism evidence="3">
    <name type="scientific">Staphylococcus xylosus</name>
    <dbReference type="NCBI Taxonomy" id="1288"/>
    <lineage>
        <taxon>Bacteria</taxon>
        <taxon>Bacillati</taxon>
        <taxon>Bacillota</taxon>
        <taxon>Bacilli</taxon>
        <taxon>Bacillales</taxon>
        <taxon>Staphylococcaceae</taxon>
        <taxon>Staphylococcus</taxon>
    </lineage>
</organism>
<feature type="domain" description="Bacterial Ig" evidence="2">
    <location>
        <begin position="332"/>
        <end position="413"/>
    </location>
</feature>
<dbReference type="Pfam" id="PF17936">
    <property type="entry name" value="Big_6"/>
    <property type="match status" value="8"/>
</dbReference>
<sequence>MSTEVTGTAEANSTVKVTFPSGAVVETTADAQGNFTVAIPEDEALQGGETIQAISTDDAGNVSHPGSTTVTDETAPEPPTVNGVTSEDTTVSGTAEPGSTVTVTFPDGTTATATTDDQGNYTVDIPTTVNLDGGEAIRVVAEDKDGNVSSETTTIVVDTTAPEAPTVNEVTSEATSVSGTAEPGSTVTVTFPDGTTATGTADDQGNHTVDIPTTVNLDGGEAIRVVAEDKDGNTSSETTTIVVDTTAPEAPTVNEVTSESTTVNGTAEPGSEVTVTFPDGTTATATTDDQGNYTVDIPTTVNLDGGEAIRVVAEDKDGNVSSDNNCSRYNSPGSANSRKVTSEDTQIKGTAEPGSVTVMFPDGTTATGTADDQGNYTVDIPTTVNLDGGEAIRVVAEDKDGNVSSETTTTVVDTTAPEAPTVNEVTSEATSVSGTAEPGSTVTVTFPDGTTATGTADDQGNYTIEIPSSVKLDGGELIRVVAEDKDGNVSSETTTTVVDTTAPEAPTVNEVTSEDTTVSGTAEPGSTVTVTFPDGTTATATTDDQGNYTVDIPTTVNLDGGEAIRVVAEDKDGNVSSETTTIVVDTAPEAPTVNEVTSESTTVNGTAEPGSEVTVTFPDGTTAIGTADDQGNYTIDVPAVLT</sequence>
<feature type="region of interest" description="Disordered" evidence="1">
    <location>
        <begin position="167"/>
        <end position="192"/>
    </location>
</feature>
<feature type="domain" description="Bacterial Ig" evidence="2">
    <location>
        <begin position="3"/>
        <end position="72"/>
    </location>
</feature>
<feature type="domain" description="Bacterial Ig" evidence="2">
    <location>
        <begin position="502"/>
        <end position="585"/>
    </location>
</feature>
<dbReference type="InterPro" id="IPR041498">
    <property type="entry name" value="Big_6"/>
</dbReference>
<protein>
    <recommendedName>
        <fullName evidence="2">Bacterial Ig domain-containing protein</fullName>
    </recommendedName>
</protein>
<feature type="domain" description="Bacterial Ig" evidence="2">
    <location>
        <begin position="75"/>
        <end position="158"/>
    </location>
</feature>
<feature type="region of interest" description="Disordered" evidence="1">
    <location>
        <begin position="54"/>
        <end position="101"/>
    </location>
</feature>
<feature type="domain" description="Bacterial Ig" evidence="2">
    <location>
        <begin position="416"/>
        <end position="499"/>
    </location>
</feature>
<feature type="compositionally biased region" description="Polar residues" evidence="1">
    <location>
        <begin position="168"/>
        <end position="185"/>
    </location>
</feature>
<feature type="domain" description="Bacterial Ig" evidence="2">
    <location>
        <begin position="161"/>
        <end position="244"/>
    </location>
</feature>
<feature type="domain" description="Bacterial Ig" evidence="2">
    <location>
        <begin position="587"/>
        <end position="638"/>
    </location>
</feature>
<accession>A0A939NG07</accession>
<dbReference type="InterPro" id="IPR013783">
    <property type="entry name" value="Ig-like_fold"/>
</dbReference>
<dbReference type="AlphaFoldDB" id="A0A939NG07"/>
<feature type="domain" description="Bacterial Ig" evidence="2">
    <location>
        <begin position="247"/>
        <end position="323"/>
    </location>
</feature>
<comment type="caution">
    <text evidence="3">The sequence shown here is derived from an EMBL/GenBank/DDBJ whole genome shotgun (WGS) entry which is preliminary data.</text>
</comment>
<dbReference type="EMBL" id="JAGETT010000012">
    <property type="protein sequence ID" value="MBO1919856.1"/>
    <property type="molecule type" value="Genomic_DNA"/>
</dbReference>
<evidence type="ECO:0000256" key="1">
    <source>
        <dbReference type="SAM" id="MobiDB-lite"/>
    </source>
</evidence>
<evidence type="ECO:0000313" key="3">
    <source>
        <dbReference type="EMBL" id="MBO1919856.1"/>
    </source>
</evidence>
<gene>
    <name evidence="3" type="ORF">J4710_03320</name>
</gene>